<name>A0A1I6UXU6_9RHOB</name>
<reference evidence="3" key="1">
    <citation type="submission" date="2016-10" db="EMBL/GenBank/DDBJ databases">
        <authorList>
            <person name="Varghese N."/>
            <person name="Submissions S."/>
        </authorList>
    </citation>
    <scope>NUCLEOTIDE SEQUENCE [LARGE SCALE GENOMIC DNA]</scope>
    <source>
        <strain evidence="3">DSM 26894</strain>
    </source>
</reference>
<dbReference type="GO" id="GO:0016020">
    <property type="term" value="C:membrane"/>
    <property type="evidence" value="ECO:0007669"/>
    <property type="project" value="TreeGrafter"/>
</dbReference>
<dbReference type="SUPFAM" id="SSF53474">
    <property type="entry name" value="alpha/beta-Hydrolases"/>
    <property type="match status" value="1"/>
</dbReference>
<dbReference type="Gene3D" id="3.40.50.1820">
    <property type="entry name" value="alpha/beta hydrolase"/>
    <property type="match status" value="1"/>
</dbReference>
<evidence type="ECO:0000313" key="2">
    <source>
        <dbReference type="EMBL" id="SFT06275.1"/>
    </source>
</evidence>
<accession>A0A1I6UXU6</accession>
<dbReference type="InterPro" id="IPR000073">
    <property type="entry name" value="AB_hydrolase_1"/>
</dbReference>
<gene>
    <name evidence="2" type="ORF">SAMN04488050_109106</name>
</gene>
<dbReference type="STRING" id="311180.SAMN04488050_109106"/>
<organism evidence="2 3">
    <name type="scientific">Alloyangia pacifica</name>
    <dbReference type="NCBI Taxonomy" id="311180"/>
    <lineage>
        <taxon>Bacteria</taxon>
        <taxon>Pseudomonadati</taxon>
        <taxon>Pseudomonadota</taxon>
        <taxon>Alphaproteobacteria</taxon>
        <taxon>Rhodobacterales</taxon>
        <taxon>Roseobacteraceae</taxon>
        <taxon>Alloyangia</taxon>
    </lineage>
</organism>
<dbReference type="InterPro" id="IPR029058">
    <property type="entry name" value="AB_hydrolase_fold"/>
</dbReference>
<dbReference type="InterPro" id="IPR050266">
    <property type="entry name" value="AB_hydrolase_sf"/>
</dbReference>
<dbReference type="PANTHER" id="PTHR43798:SF33">
    <property type="entry name" value="HYDROLASE, PUTATIVE (AFU_ORTHOLOGUE AFUA_2G14860)-RELATED"/>
    <property type="match status" value="1"/>
</dbReference>
<dbReference type="OrthoDB" id="9779853at2"/>
<dbReference type="Pfam" id="PF12697">
    <property type="entry name" value="Abhydrolase_6"/>
    <property type="match status" value="1"/>
</dbReference>
<evidence type="ECO:0000259" key="1">
    <source>
        <dbReference type="Pfam" id="PF12697"/>
    </source>
</evidence>
<evidence type="ECO:0000313" key="3">
    <source>
        <dbReference type="Proteomes" id="UP000199392"/>
    </source>
</evidence>
<dbReference type="AlphaFoldDB" id="A0A1I6UXU6"/>
<proteinExistence type="predicted"/>
<dbReference type="Proteomes" id="UP000199392">
    <property type="component" value="Unassembled WGS sequence"/>
</dbReference>
<protein>
    <submittedName>
        <fullName evidence="2">Pimeloyl-ACP methyl ester carboxylesterase</fullName>
    </submittedName>
</protein>
<dbReference type="PANTHER" id="PTHR43798">
    <property type="entry name" value="MONOACYLGLYCEROL LIPASE"/>
    <property type="match status" value="1"/>
</dbReference>
<feature type="domain" description="AB hydrolase-1" evidence="1">
    <location>
        <begin position="25"/>
        <end position="248"/>
    </location>
</feature>
<dbReference type="EMBL" id="FOZW01000009">
    <property type="protein sequence ID" value="SFT06275.1"/>
    <property type="molecule type" value="Genomic_DNA"/>
</dbReference>
<sequence>MIRHSADTPAGPVRVTAAGGQGRPLLLIHGWGGQGAQWTALLPALAERFQVLVADLPGGPDAPLSGAVSMERLGQGVATLLRQAKLREVVIVGHSMGGPVMVEAALAAPDRISGLLGLDTLADRMFYGGSSAAEIAMRRTAFAADLVRQTRAMIFAIAALGTPEPVKEAICASVLRARPEDLLALRDALFAWRCGERLPRLAVPLRLLNSAEVTAAHARDPLPSLARVPQTVYGTGHFPQIESPDRLLPALLAELDQFGID</sequence>
<keyword evidence="3" id="KW-1185">Reference proteome</keyword>